<feature type="transmembrane region" description="Helical" evidence="6">
    <location>
        <begin position="112"/>
        <end position="132"/>
    </location>
</feature>
<evidence type="ECO:0000256" key="2">
    <source>
        <dbReference type="ARBA" id="ARBA00012438"/>
    </source>
</evidence>
<proteinExistence type="predicted"/>
<reference evidence="8 9" key="1">
    <citation type="submission" date="2016-10" db="EMBL/GenBank/DDBJ databases">
        <authorList>
            <person name="de Groot N.N."/>
        </authorList>
    </citation>
    <scope>NUCLEOTIDE SEQUENCE [LARGE SCALE GENOMIC DNA]</scope>
    <source>
        <strain evidence="8 9">DSM 15695</strain>
    </source>
</reference>
<evidence type="ECO:0000256" key="5">
    <source>
        <dbReference type="ARBA" id="ARBA00023012"/>
    </source>
</evidence>
<accession>A0A1H9BY58</accession>
<feature type="transmembrane region" description="Helical" evidence="6">
    <location>
        <begin position="70"/>
        <end position="91"/>
    </location>
</feature>
<evidence type="ECO:0000313" key="8">
    <source>
        <dbReference type="EMBL" id="SEP93946.1"/>
    </source>
</evidence>
<dbReference type="InterPro" id="IPR011712">
    <property type="entry name" value="Sig_transdc_His_kin_sub3_dim/P"/>
</dbReference>
<evidence type="ECO:0000256" key="4">
    <source>
        <dbReference type="ARBA" id="ARBA00022777"/>
    </source>
</evidence>
<feature type="transmembrane region" description="Helical" evidence="6">
    <location>
        <begin position="15"/>
        <end position="35"/>
    </location>
</feature>
<keyword evidence="3" id="KW-0808">Transferase</keyword>
<gene>
    <name evidence="8" type="ORF">SAMN04488558_103148</name>
</gene>
<dbReference type="GO" id="GO:0016020">
    <property type="term" value="C:membrane"/>
    <property type="evidence" value="ECO:0007669"/>
    <property type="project" value="InterPro"/>
</dbReference>
<dbReference type="PANTHER" id="PTHR24421">
    <property type="entry name" value="NITRATE/NITRITE SENSOR PROTEIN NARX-RELATED"/>
    <property type="match status" value="1"/>
</dbReference>
<dbReference type="SUPFAM" id="SSF55874">
    <property type="entry name" value="ATPase domain of HSP90 chaperone/DNA topoisomerase II/histidine kinase"/>
    <property type="match status" value="1"/>
</dbReference>
<evidence type="ECO:0000256" key="3">
    <source>
        <dbReference type="ARBA" id="ARBA00022679"/>
    </source>
</evidence>
<dbReference type="AlphaFoldDB" id="A0A1H9BY58"/>
<dbReference type="EC" id="2.7.13.3" evidence="2"/>
<dbReference type="RefSeq" id="WP_092570949.1">
    <property type="nucleotide sequence ID" value="NZ_FOEN01000003.1"/>
</dbReference>
<keyword evidence="6" id="KW-0812">Transmembrane</keyword>
<dbReference type="Gene3D" id="3.30.565.10">
    <property type="entry name" value="Histidine kinase-like ATPase, C-terminal domain"/>
    <property type="match status" value="1"/>
</dbReference>
<dbReference type="Proteomes" id="UP000198833">
    <property type="component" value="Unassembled WGS sequence"/>
</dbReference>
<name>A0A1H9BY58_9LACT</name>
<feature type="domain" description="Signal transduction histidine kinase subgroup 3 dimerisation and phosphoacceptor" evidence="7">
    <location>
        <begin position="181"/>
        <end position="246"/>
    </location>
</feature>
<sequence length="372" mass="43598">MKNWFRKYILIPPPMGLFAYFYLLFLIPMLYTSWFYPEPLRFLYFLLVLTYLYFYRQGYFDAYQNSQNLFIQLILATIVAIPSGYISIFIYTGWQFPFWQIKESLFRKYLNIYYAFVLIASLFALILVNFQIQFEWGWLFFGLFVVLVSPFFARYLYSYQHKINDLNLNRQRLETIIRQGERERIARDLHDNLGQSYSMIALKAELASKLLQKDPVKAQKELLEIAQTSRDHLNLVRNIVGNLHETTIASVLIENQNQLGQAEIILITKDEEISRNWPLEIQYIMGAVLKEAFNNVVRHSQAQKVEVSFGQGNTYWMNIHDNGVGLSASFEPSFGIKGMISRIEKARGKLFISGDKGCLLKVELPIKEGERD</sequence>
<dbReference type="GO" id="GO:0000155">
    <property type="term" value="F:phosphorelay sensor kinase activity"/>
    <property type="evidence" value="ECO:0007669"/>
    <property type="project" value="InterPro"/>
</dbReference>
<keyword evidence="6" id="KW-1133">Transmembrane helix</keyword>
<dbReference type="OrthoDB" id="9760839at2"/>
<dbReference type="InterPro" id="IPR036890">
    <property type="entry name" value="HATPase_C_sf"/>
</dbReference>
<keyword evidence="4 8" id="KW-0418">Kinase</keyword>
<dbReference type="Gene3D" id="1.20.5.1930">
    <property type="match status" value="1"/>
</dbReference>
<evidence type="ECO:0000256" key="1">
    <source>
        <dbReference type="ARBA" id="ARBA00000085"/>
    </source>
</evidence>
<feature type="transmembrane region" description="Helical" evidence="6">
    <location>
        <begin position="138"/>
        <end position="157"/>
    </location>
</feature>
<comment type="catalytic activity">
    <reaction evidence="1">
        <text>ATP + protein L-histidine = ADP + protein N-phospho-L-histidine.</text>
        <dbReference type="EC" id="2.7.13.3"/>
    </reaction>
</comment>
<organism evidence="8 9">
    <name type="scientific">Ignavigranum ruoffiae</name>
    <dbReference type="NCBI Taxonomy" id="89093"/>
    <lineage>
        <taxon>Bacteria</taxon>
        <taxon>Bacillati</taxon>
        <taxon>Bacillota</taxon>
        <taxon>Bacilli</taxon>
        <taxon>Lactobacillales</taxon>
        <taxon>Aerococcaceae</taxon>
        <taxon>Ignavigranum</taxon>
    </lineage>
</organism>
<dbReference type="GO" id="GO:0046983">
    <property type="term" value="F:protein dimerization activity"/>
    <property type="evidence" value="ECO:0007669"/>
    <property type="project" value="InterPro"/>
</dbReference>
<protein>
    <recommendedName>
        <fullName evidence="2">histidine kinase</fullName>
        <ecNumber evidence="2">2.7.13.3</ecNumber>
    </recommendedName>
</protein>
<evidence type="ECO:0000256" key="6">
    <source>
        <dbReference type="SAM" id="Phobius"/>
    </source>
</evidence>
<dbReference type="STRING" id="89093.SAMN04488558_103148"/>
<dbReference type="PANTHER" id="PTHR24421:SF63">
    <property type="entry name" value="SENSOR HISTIDINE KINASE DESK"/>
    <property type="match status" value="1"/>
</dbReference>
<dbReference type="Pfam" id="PF07730">
    <property type="entry name" value="HisKA_3"/>
    <property type="match status" value="1"/>
</dbReference>
<dbReference type="InterPro" id="IPR050482">
    <property type="entry name" value="Sensor_HK_TwoCompSys"/>
</dbReference>
<keyword evidence="5" id="KW-0902">Two-component regulatory system</keyword>
<keyword evidence="6" id="KW-0472">Membrane</keyword>
<evidence type="ECO:0000313" key="9">
    <source>
        <dbReference type="Proteomes" id="UP000198833"/>
    </source>
</evidence>
<evidence type="ECO:0000259" key="7">
    <source>
        <dbReference type="Pfam" id="PF07730"/>
    </source>
</evidence>
<dbReference type="EMBL" id="FOEN01000003">
    <property type="protein sequence ID" value="SEP93946.1"/>
    <property type="molecule type" value="Genomic_DNA"/>
</dbReference>
<keyword evidence="9" id="KW-1185">Reference proteome</keyword>
<feature type="transmembrane region" description="Helical" evidence="6">
    <location>
        <begin position="42"/>
        <end position="58"/>
    </location>
</feature>